<keyword evidence="3" id="KW-0804">Transcription</keyword>
<dbReference type="GO" id="GO:0003700">
    <property type="term" value="F:DNA-binding transcription factor activity"/>
    <property type="evidence" value="ECO:0007669"/>
    <property type="project" value="InterPro"/>
</dbReference>
<keyword evidence="1" id="KW-0805">Transcription regulation</keyword>
<keyword evidence="6" id="KW-1185">Reference proteome</keyword>
<dbReference type="RefSeq" id="WP_188611103.1">
    <property type="nucleotide sequence ID" value="NZ_BMGG01000007.1"/>
</dbReference>
<sequence>MGLGGDWARIQIENIEVLKDAVYGAGLDAAQLSRAPVTGSLAFAALDDVSFATGAIGARTALTGCLSDDRVTVGLGLELPSGSRQWLSEVTTGDVAVFMPGDEHDALYAPGSLYLAVTLPMERAEILAEQHELSLDLRVTGSGVAARKLPHDRLTGLRQLFHALHSGRLADAVSPQALGNQALDALVVHLGRPPRMHVGQRDPRGLARVVARARAFMHANLDQPLSIEAIAAAGGGSRRTLHRAFQQVLDETPYSYLQKLRLHRIRHELLSEAEASLTIAFIANRWGLSELGRLAGRYRDLFGELPSQTRARGRLSEMPPGLPARWHN</sequence>
<dbReference type="InterPro" id="IPR018060">
    <property type="entry name" value="HTH_AraC"/>
</dbReference>
<dbReference type="PROSITE" id="PS01124">
    <property type="entry name" value="HTH_ARAC_FAMILY_2"/>
    <property type="match status" value="1"/>
</dbReference>
<dbReference type="InterPro" id="IPR018062">
    <property type="entry name" value="HTH_AraC-typ_CS"/>
</dbReference>
<dbReference type="AlphaFoldDB" id="A0A916UMM8"/>
<evidence type="ECO:0000256" key="3">
    <source>
        <dbReference type="ARBA" id="ARBA00023163"/>
    </source>
</evidence>
<evidence type="ECO:0000256" key="1">
    <source>
        <dbReference type="ARBA" id="ARBA00023015"/>
    </source>
</evidence>
<dbReference type="PANTHER" id="PTHR46796:SF12">
    <property type="entry name" value="HTH-TYPE DNA-BINDING TRANSCRIPTIONAL ACTIVATOR EUTR"/>
    <property type="match status" value="1"/>
</dbReference>
<dbReference type="Proteomes" id="UP000637002">
    <property type="component" value="Unassembled WGS sequence"/>
</dbReference>
<proteinExistence type="predicted"/>
<dbReference type="InterPro" id="IPR009057">
    <property type="entry name" value="Homeodomain-like_sf"/>
</dbReference>
<feature type="domain" description="HTH araC/xylS-type" evidence="4">
    <location>
        <begin position="211"/>
        <end position="312"/>
    </location>
</feature>
<dbReference type="SMART" id="SM00342">
    <property type="entry name" value="HTH_ARAC"/>
    <property type="match status" value="1"/>
</dbReference>
<name>A0A916UMM8_9HYPH</name>
<reference evidence="5" key="2">
    <citation type="submission" date="2020-09" db="EMBL/GenBank/DDBJ databases">
        <authorList>
            <person name="Sun Q."/>
            <person name="Zhou Y."/>
        </authorList>
    </citation>
    <scope>NUCLEOTIDE SEQUENCE</scope>
    <source>
        <strain evidence="5">CGMCC 1.12919</strain>
    </source>
</reference>
<dbReference type="EMBL" id="BMGG01000007">
    <property type="protein sequence ID" value="GGC79356.1"/>
    <property type="molecule type" value="Genomic_DNA"/>
</dbReference>
<dbReference type="SUPFAM" id="SSF46689">
    <property type="entry name" value="Homeodomain-like"/>
    <property type="match status" value="1"/>
</dbReference>
<keyword evidence="2" id="KW-0238">DNA-binding</keyword>
<organism evidence="5 6">
    <name type="scientific">Chelatococcus reniformis</name>
    <dbReference type="NCBI Taxonomy" id="1494448"/>
    <lineage>
        <taxon>Bacteria</taxon>
        <taxon>Pseudomonadati</taxon>
        <taxon>Pseudomonadota</taxon>
        <taxon>Alphaproteobacteria</taxon>
        <taxon>Hyphomicrobiales</taxon>
        <taxon>Chelatococcaceae</taxon>
        <taxon>Chelatococcus</taxon>
    </lineage>
</organism>
<protein>
    <recommendedName>
        <fullName evidence="4">HTH araC/xylS-type domain-containing protein</fullName>
    </recommendedName>
</protein>
<evidence type="ECO:0000259" key="4">
    <source>
        <dbReference type="PROSITE" id="PS01124"/>
    </source>
</evidence>
<evidence type="ECO:0000256" key="2">
    <source>
        <dbReference type="ARBA" id="ARBA00023125"/>
    </source>
</evidence>
<dbReference type="Pfam" id="PF12833">
    <property type="entry name" value="HTH_18"/>
    <property type="match status" value="1"/>
</dbReference>
<dbReference type="GO" id="GO:0043565">
    <property type="term" value="F:sequence-specific DNA binding"/>
    <property type="evidence" value="ECO:0007669"/>
    <property type="project" value="InterPro"/>
</dbReference>
<accession>A0A916UMM8</accession>
<dbReference type="Gene3D" id="1.10.10.60">
    <property type="entry name" value="Homeodomain-like"/>
    <property type="match status" value="1"/>
</dbReference>
<dbReference type="InterPro" id="IPR050204">
    <property type="entry name" value="AraC_XylS_family_regulators"/>
</dbReference>
<dbReference type="PANTHER" id="PTHR46796">
    <property type="entry name" value="HTH-TYPE TRANSCRIPTIONAL ACTIVATOR RHAS-RELATED"/>
    <property type="match status" value="1"/>
</dbReference>
<gene>
    <name evidence="5" type="ORF">GCM10010994_41790</name>
</gene>
<evidence type="ECO:0000313" key="6">
    <source>
        <dbReference type="Proteomes" id="UP000637002"/>
    </source>
</evidence>
<dbReference type="PROSITE" id="PS00041">
    <property type="entry name" value="HTH_ARAC_FAMILY_1"/>
    <property type="match status" value="1"/>
</dbReference>
<comment type="caution">
    <text evidence="5">The sequence shown here is derived from an EMBL/GenBank/DDBJ whole genome shotgun (WGS) entry which is preliminary data.</text>
</comment>
<evidence type="ECO:0000313" key="5">
    <source>
        <dbReference type="EMBL" id="GGC79356.1"/>
    </source>
</evidence>
<reference evidence="5" key="1">
    <citation type="journal article" date="2014" name="Int. J. Syst. Evol. Microbiol.">
        <title>Complete genome sequence of Corynebacterium casei LMG S-19264T (=DSM 44701T), isolated from a smear-ripened cheese.</title>
        <authorList>
            <consortium name="US DOE Joint Genome Institute (JGI-PGF)"/>
            <person name="Walter F."/>
            <person name="Albersmeier A."/>
            <person name="Kalinowski J."/>
            <person name="Ruckert C."/>
        </authorList>
    </citation>
    <scope>NUCLEOTIDE SEQUENCE</scope>
    <source>
        <strain evidence="5">CGMCC 1.12919</strain>
    </source>
</reference>